<sequence length="102" mass="11589">MSAYLLDQLNESIQARKDLQPIVDKYASKNDYAKNEVLQVFEKTNGTLVTTSELMEQIMNKNYRTRILIVKNGAITGEIPFDKIPGKGWDYNKATEVASECK</sequence>
<dbReference type="RefSeq" id="YP_004300787.1">
    <property type="nucleotide sequence ID" value="NC_015250.1"/>
</dbReference>
<gene>
    <name evidence="1" type="ORF">Acj133p206</name>
</gene>
<protein>
    <submittedName>
        <fullName evidence="1">Uncharacterized protein</fullName>
    </submittedName>
</protein>
<proteinExistence type="predicted"/>
<reference evidence="1 2" key="1">
    <citation type="journal article" date="2010" name="Virol. J.">
        <title>Genomes of the T4-related bacteriophages as windows on microbial genome evolution.</title>
        <authorList>
            <person name="Petrov V.M."/>
            <person name="Ratnayaka S."/>
            <person name="Nolan J.M."/>
            <person name="Miller E.S."/>
            <person name="Karam J.D."/>
        </authorList>
    </citation>
    <scope>NUCLEOTIDE SEQUENCE [LARGE SCALE GENOMIC DNA]</scope>
    <source>
        <strain evidence="1">Acj133</strain>
    </source>
</reference>
<name>D9I6E0_9CAUD</name>
<dbReference type="Proteomes" id="UP000000330">
    <property type="component" value="Segment"/>
</dbReference>
<organism evidence="1 2">
    <name type="scientific">Acinetobacter phage 133</name>
    <dbReference type="NCBI Taxonomy" id="2919552"/>
    <lineage>
        <taxon>Viruses</taxon>
        <taxon>Duplodnaviria</taxon>
        <taxon>Heunggongvirae</taxon>
        <taxon>Uroviricota</taxon>
        <taxon>Caudoviricetes</taxon>
        <taxon>Pantevenvirales</taxon>
        <taxon>Straboviridae</taxon>
        <taxon>Tevenvirinae</taxon>
        <taxon>Centumtrigintavirus</taxon>
        <taxon>Centumtrigintavirus cv133</taxon>
        <taxon>Acinetobacter virus 133</taxon>
    </lineage>
</organism>
<evidence type="ECO:0000313" key="2">
    <source>
        <dbReference type="Proteomes" id="UP000000330"/>
    </source>
</evidence>
<keyword evidence="2" id="KW-1185">Reference proteome</keyword>
<accession>D9I6E0</accession>
<dbReference type="GeneID" id="10323193"/>
<evidence type="ECO:0000313" key="1">
    <source>
        <dbReference type="EMBL" id="ADJ19521.1"/>
    </source>
</evidence>
<dbReference type="KEGG" id="vg:10323193"/>
<dbReference type="EMBL" id="HM114315">
    <property type="protein sequence ID" value="ADJ19521.1"/>
    <property type="molecule type" value="Genomic_DNA"/>
</dbReference>